<dbReference type="PIRSF" id="PIRSF005610">
    <property type="entry name" value="SirB"/>
    <property type="match status" value="1"/>
</dbReference>
<dbReference type="InterPro" id="IPR007360">
    <property type="entry name" value="SirB"/>
</dbReference>
<keyword evidence="3" id="KW-1185">Reference proteome</keyword>
<keyword evidence="1" id="KW-0472">Membrane</keyword>
<organism evidence="2 3">
    <name type="scientific">Motilimonas cestriensis</name>
    <dbReference type="NCBI Taxonomy" id="2742685"/>
    <lineage>
        <taxon>Bacteria</taxon>
        <taxon>Pseudomonadati</taxon>
        <taxon>Pseudomonadota</taxon>
        <taxon>Gammaproteobacteria</taxon>
        <taxon>Alteromonadales</taxon>
        <taxon>Alteromonadales genera incertae sedis</taxon>
        <taxon>Motilimonas</taxon>
    </lineage>
</organism>
<dbReference type="RefSeq" id="WP_233051168.1">
    <property type="nucleotide sequence ID" value="NZ_JAIMJA010000002.1"/>
</dbReference>
<protein>
    <submittedName>
        <fullName evidence="2">SirB2 family protein</fullName>
    </submittedName>
</protein>
<feature type="transmembrane region" description="Helical" evidence="1">
    <location>
        <begin position="12"/>
        <end position="30"/>
    </location>
</feature>
<feature type="transmembrane region" description="Helical" evidence="1">
    <location>
        <begin position="42"/>
        <end position="64"/>
    </location>
</feature>
<keyword evidence="1" id="KW-0812">Transmembrane</keyword>
<accession>A0ABS8W646</accession>
<comment type="caution">
    <text evidence="2">The sequence shown here is derived from an EMBL/GenBank/DDBJ whole genome shotgun (WGS) entry which is preliminary data.</text>
</comment>
<dbReference type="PANTHER" id="PTHR39594:SF1">
    <property type="entry name" value="PROTEIN YCHQ"/>
    <property type="match status" value="1"/>
</dbReference>
<proteinExistence type="predicted"/>
<dbReference type="EMBL" id="JAIMJA010000002">
    <property type="protein sequence ID" value="MCE2593562.1"/>
    <property type="molecule type" value="Genomic_DNA"/>
</dbReference>
<feature type="transmembrane region" description="Helical" evidence="1">
    <location>
        <begin position="101"/>
        <end position="119"/>
    </location>
</feature>
<dbReference type="PANTHER" id="PTHR39594">
    <property type="entry name" value="PROTEIN YCHQ"/>
    <property type="match status" value="1"/>
</dbReference>
<evidence type="ECO:0000313" key="3">
    <source>
        <dbReference type="Proteomes" id="UP001201273"/>
    </source>
</evidence>
<dbReference type="Proteomes" id="UP001201273">
    <property type="component" value="Unassembled WGS sequence"/>
</dbReference>
<gene>
    <name evidence="2" type="ORF">K6Y31_01865</name>
</gene>
<evidence type="ECO:0000256" key="1">
    <source>
        <dbReference type="SAM" id="Phobius"/>
    </source>
</evidence>
<reference evidence="2 3" key="1">
    <citation type="journal article" date="2022" name="Environ. Microbiol. Rep.">
        <title>Eco-phylogenetic analyses reveal divergent evolution of vitamin B12 metabolism in the marine bacterial family 'Psychromonadaceae'.</title>
        <authorList>
            <person name="Jin X."/>
            <person name="Yang Y."/>
            <person name="Cao H."/>
            <person name="Gao B."/>
            <person name="Zhao Z."/>
        </authorList>
    </citation>
    <scope>NUCLEOTIDE SEQUENCE [LARGE SCALE GENOMIC DNA]</scope>
    <source>
        <strain evidence="2 3">MKS20</strain>
    </source>
</reference>
<keyword evidence="1" id="KW-1133">Transmembrane helix</keyword>
<name>A0ABS8W646_9GAMM</name>
<dbReference type="Pfam" id="PF04247">
    <property type="entry name" value="SirB"/>
    <property type="match status" value="1"/>
</dbReference>
<feature type="transmembrane region" description="Helical" evidence="1">
    <location>
        <begin position="70"/>
        <end position="89"/>
    </location>
</feature>
<evidence type="ECO:0000313" key="2">
    <source>
        <dbReference type="EMBL" id="MCE2593562.1"/>
    </source>
</evidence>
<sequence>MYMAFKHSHFLFIGLTVLLFIARFVLVLTASRFAANKAVIGAYMASLTGLVITGVGLIAVTGFMPFTVEHVWLTEKVLAFVAVLVLQYMALKGGRTKSMKVFAFIGAISWIGYMAHLAIKHQPMLLG</sequence>